<evidence type="ECO:0000313" key="1">
    <source>
        <dbReference type="EMBL" id="RAH68823.1"/>
    </source>
</evidence>
<dbReference type="Proteomes" id="UP000249661">
    <property type="component" value="Unassembled WGS sequence"/>
</dbReference>
<accession>A0ACD1H4W8</accession>
<sequence length="290" mass="32569">MLFLIPSLFGSYAHALTKFDTNCTLPAETVNYVFAPNTRGTLTILCTWTVQHPDIPRPRENFKPGFNGKIQYWITTPEVLLAKYGYDLWEAKRNLHRLQARAQQDGVEWTIAHSLFANMGGFVMRVNSVSTGRRPLGMRLTRPSEPAPRLHELSTLPTTSDHAGLKIIIGHSDILQLCRENVLFQLPDITEKELQDRSKADWLLRLITVWQILWMVIQTALRGATRLAVTPLEIGVVAFACCAVVTYALSWNKPKGVQVPITILEVRGAGEQVFEALSYGELAPMTDLSQ</sequence>
<organism evidence="1 2">
    <name type="scientific">Aspergillus aculeatinus CBS 121060</name>
    <dbReference type="NCBI Taxonomy" id="1448322"/>
    <lineage>
        <taxon>Eukaryota</taxon>
        <taxon>Fungi</taxon>
        <taxon>Dikarya</taxon>
        <taxon>Ascomycota</taxon>
        <taxon>Pezizomycotina</taxon>
        <taxon>Eurotiomycetes</taxon>
        <taxon>Eurotiomycetidae</taxon>
        <taxon>Eurotiales</taxon>
        <taxon>Aspergillaceae</taxon>
        <taxon>Aspergillus</taxon>
        <taxon>Aspergillus subgen. Circumdati</taxon>
    </lineage>
</organism>
<name>A0ACD1H4W8_9EURO</name>
<gene>
    <name evidence="1" type="ORF">BO66DRAFT_439835</name>
</gene>
<evidence type="ECO:0000313" key="2">
    <source>
        <dbReference type="Proteomes" id="UP000249661"/>
    </source>
</evidence>
<dbReference type="EMBL" id="KZ824964">
    <property type="protein sequence ID" value="RAH68823.1"/>
    <property type="molecule type" value="Genomic_DNA"/>
</dbReference>
<proteinExistence type="predicted"/>
<keyword evidence="2" id="KW-1185">Reference proteome</keyword>
<protein>
    <submittedName>
        <fullName evidence="1">Uncharacterized protein</fullName>
    </submittedName>
</protein>
<reference evidence="1" key="1">
    <citation type="submission" date="2018-02" db="EMBL/GenBank/DDBJ databases">
        <title>The genomes of Aspergillus section Nigri reveals drivers in fungal speciation.</title>
        <authorList>
            <consortium name="DOE Joint Genome Institute"/>
            <person name="Vesth T.C."/>
            <person name="Nybo J."/>
            <person name="Theobald S."/>
            <person name="Brandl J."/>
            <person name="Frisvad J.C."/>
            <person name="Nielsen K.F."/>
            <person name="Lyhne E.K."/>
            <person name="Kogle M.E."/>
            <person name="Kuo A."/>
            <person name="Riley R."/>
            <person name="Clum A."/>
            <person name="Nolan M."/>
            <person name="Lipzen A."/>
            <person name="Salamov A."/>
            <person name="Henrissat B."/>
            <person name="Wiebenga A."/>
            <person name="De vries R.P."/>
            <person name="Grigoriev I.V."/>
            <person name="Mortensen U.H."/>
            <person name="Andersen M.R."/>
            <person name="Baker S.E."/>
        </authorList>
    </citation>
    <scope>NUCLEOTIDE SEQUENCE</scope>
    <source>
        <strain evidence="1">CBS 121060</strain>
    </source>
</reference>